<evidence type="ECO:0000256" key="20">
    <source>
        <dbReference type="RuleBase" id="RU004494"/>
    </source>
</evidence>
<dbReference type="InterPro" id="IPR014349">
    <property type="entry name" value="Rieske_Fe-S_prot"/>
</dbReference>
<evidence type="ECO:0000256" key="14">
    <source>
        <dbReference type="ARBA" id="ARBA00022989"/>
    </source>
</evidence>
<evidence type="ECO:0000256" key="18">
    <source>
        <dbReference type="ARBA" id="ARBA00023157"/>
    </source>
</evidence>
<accession>A0A1A9RCN2</accession>
<dbReference type="GO" id="GO:0005886">
    <property type="term" value="C:plasma membrane"/>
    <property type="evidence" value="ECO:0007669"/>
    <property type="project" value="UniProtKB-SubCell"/>
</dbReference>
<dbReference type="EMBL" id="LXSF01000012">
    <property type="protein sequence ID" value="OAM15402.1"/>
    <property type="molecule type" value="Genomic_DNA"/>
</dbReference>
<dbReference type="InterPro" id="IPR019470">
    <property type="entry name" value="Ubiq_cytC_Rdtase_Fe-S_su_TAT"/>
</dbReference>
<dbReference type="PROSITE" id="PS51318">
    <property type="entry name" value="TAT"/>
    <property type="match status" value="1"/>
</dbReference>
<evidence type="ECO:0000256" key="6">
    <source>
        <dbReference type="ARBA" id="ARBA00019816"/>
    </source>
</evidence>
<dbReference type="EMBL" id="LXSH01000009">
    <property type="protein sequence ID" value="OAM24384.1"/>
    <property type="molecule type" value="Genomic_DNA"/>
</dbReference>
<dbReference type="InterPro" id="IPR006317">
    <property type="entry name" value="Ubiquinol_cyt_c_Rdtase_Fe-S-su"/>
</dbReference>
<keyword evidence="18" id="KW-1015">Disulfide bond</keyword>
<keyword evidence="15" id="KW-0408">Iron</keyword>
<comment type="function">
    <text evidence="1">Component of the ubiquinol-cytochrome c reductase complex (complex III or cytochrome b-c1 complex), which is a respiratory chain that generates an electrochemical potential coupled to ATP synthesis.</text>
</comment>
<keyword evidence="11" id="KW-0479">Metal-binding</keyword>
<evidence type="ECO:0000256" key="3">
    <source>
        <dbReference type="ARBA" id="ARBA00010651"/>
    </source>
</evidence>
<evidence type="ECO:0000256" key="17">
    <source>
        <dbReference type="ARBA" id="ARBA00023136"/>
    </source>
</evidence>
<name>A0A1A9RCN2_EIKCO</name>
<dbReference type="InterPro" id="IPR017941">
    <property type="entry name" value="Rieske_2Fe-2S"/>
</dbReference>
<dbReference type="Pfam" id="PF00355">
    <property type="entry name" value="Rieske"/>
    <property type="match status" value="1"/>
</dbReference>
<dbReference type="InterPro" id="IPR036922">
    <property type="entry name" value="Rieske_2Fe-2S_sf"/>
</dbReference>
<evidence type="ECO:0000256" key="1">
    <source>
        <dbReference type="ARBA" id="ARBA00002444"/>
    </source>
</evidence>
<evidence type="ECO:0000256" key="10">
    <source>
        <dbReference type="ARBA" id="ARBA00022714"/>
    </source>
</evidence>
<evidence type="ECO:0000256" key="16">
    <source>
        <dbReference type="ARBA" id="ARBA00023014"/>
    </source>
</evidence>
<dbReference type="NCBIfam" id="TIGR01416">
    <property type="entry name" value="Rieske_proteo"/>
    <property type="match status" value="1"/>
</dbReference>
<evidence type="ECO:0000256" key="19">
    <source>
        <dbReference type="ARBA" id="ARBA00029351"/>
    </source>
</evidence>
<organism evidence="23 25">
    <name type="scientific">Eikenella corrodens</name>
    <dbReference type="NCBI Taxonomy" id="539"/>
    <lineage>
        <taxon>Bacteria</taxon>
        <taxon>Pseudomonadati</taxon>
        <taxon>Pseudomonadota</taxon>
        <taxon>Betaproteobacteria</taxon>
        <taxon>Neisseriales</taxon>
        <taxon>Neisseriaceae</taxon>
        <taxon>Eikenella</taxon>
    </lineage>
</organism>
<comment type="similarity">
    <text evidence="3">Belongs to the Rieske iron-sulfur protein family.</text>
</comment>
<keyword evidence="13 20" id="KW-0249">Electron transport</keyword>
<dbReference type="Proteomes" id="UP000078003">
    <property type="component" value="Unassembled WGS sequence"/>
</dbReference>
<proteinExistence type="inferred from homology"/>
<evidence type="ECO:0000256" key="2">
    <source>
        <dbReference type="ARBA" id="ARBA00004162"/>
    </source>
</evidence>
<keyword evidence="17" id="KW-0472">Membrane</keyword>
<dbReference type="PRINTS" id="PR00162">
    <property type="entry name" value="RIESKE"/>
</dbReference>
<evidence type="ECO:0000313" key="26">
    <source>
        <dbReference type="Proteomes" id="UP000078103"/>
    </source>
</evidence>
<dbReference type="Gene3D" id="1.20.5.510">
    <property type="entry name" value="Single helix bin"/>
    <property type="match status" value="1"/>
</dbReference>
<dbReference type="CDD" id="cd03470">
    <property type="entry name" value="Rieske_cytochrome_bc1"/>
    <property type="match status" value="1"/>
</dbReference>
<sequence length="197" mass="21169">MTNQEINQERRRFLVLATAGAAGVGALGVATPFVASFFPSEKAKAAGAPIDIDVSKIEAGQLVTAEWRGKPIWVLNRTEQQLKDLPSLNGELVDPSSTAADQQPEYCQNELRSIKGKDNIWVAIGICTHLGCSPTFRPDLAPADLGANWKGGFFCPCHGSKFDLAGRVFKGVPAPSNLVIPPYKYLSETTIRVGEDG</sequence>
<keyword evidence="7 20" id="KW-0813">Transport</keyword>
<keyword evidence="9" id="KW-0812">Transmembrane</keyword>
<keyword evidence="8" id="KW-1003">Cell membrane</keyword>
<evidence type="ECO:0000256" key="13">
    <source>
        <dbReference type="ARBA" id="ARBA00022982"/>
    </source>
</evidence>
<comment type="subcellular location">
    <subcellularLocation>
        <location evidence="2">Cell membrane</location>
        <topology evidence="2">Single-pass membrane protein</topology>
    </subcellularLocation>
</comment>
<gene>
    <name evidence="23" type="ORF">A7P85_09485</name>
    <name evidence="24" type="ORF">A7P89_02075</name>
</gene>
<dbReference type="Pfam" id="PF10399">
    <property type="entry name" value="UCR_Fe-S_N"/>
    <property type="match status" value="1"/>
</dbReference>
<dbReference type="AlphaFoldDB" id="A0A1A9RCN2"/>
<evidence type="ECO:0000256" key="12">
    <source>
        <dbReference type="ARBA" id="ARBA00022967"/>
    </source>
</evidence>
<evidence type="ECO:0000313" key="25">
    <source>
        <dbReference type="Proteomes" id="UP000078003"/>
    </source>
</evidence>
<evidence type="ECO:0000256" key="7">
    <source>
        <dbReference type="ARBA" id="ARBA00022448"/>
    </source>
</evidence>
<dbReference type="Proteomes" id="UP000078103">
    <property type="component" value="Unassembled WGS sequence"/>
</dbReference>
<dbReference type="PANTHER" id="PTHR10134">
    <property type="entry name" value="CYTOCHROME B-C1 COMPLEX SUBUNIT RIESKE, MITOCHONDRIAL"/>
    <property type="match status" value="1"/>
</dbReference>
<evidence type="ECO:0000256" key="9">
    <source>
        <dbReference type="ARBA" id="ARBA00022692"/>
    </source>
</evidence>
<dbReference type="RefSeq" id="WP_064084824.1">
    <property type="nucleotide sequence ID" value="NZ_CAJPRZ010000066.1"/>
</dbReference>
<dbReference type="EC" id="7.1.1.8" evidence="5 20"/>
<dbReference type="Gene3D" id="2.102.10.10">
    <property type="entry name" value="Rieske [2Fe-2S] iron-sulphur domain"/>
    <property type="match status" value="1"/>
</dbReference>
<evidence type="ECO:0000313" key="24">
    <source>
        <dbReference type="EMBL" id="OAM24384.1"/>
    </source>
</evidence>
<dbReference type="GO" id="GO:0008121">
    <property type="term" value="F:quinol-cytochrome-c reductase activity"/>
    <property type="evidence" value="ECO:0007669"/>
    <property type="project" value="UniProtKB-EC"/>
</dbReference>
<evidence type="ECO:0000256" key="11">
    <source>
        <dbReference type="ARBA" id="ARBA00022723"/>
    </source>
</evidence>
<evidence type="ECO:0000256" key="4">
    <source>
        <dbReference type="ARBA" id="ARBA00011649"/>
    </source>
</evidence>
<comment type="cofactor">
    <cofactor evidence="20">
        <name>[2Fe-2S] cluster</name>
        <dbReference type="ChEBI" id="CHEBI:190135"/>
    </cofactor>
    <text evidence="20">Binds 1 [2Fe-2S] cluster per subunit.</text>
</comment>
<feature type="domain" description="Rieske" evidence="22">
    <location>
        <begin position="90"/>
        <end position="192"/>
    </location>
</feature>
<keyword evidence="14" id="KW-1133">Transmembrane helix</keyword>
<keyword evidence="10" id="KW-0001">2Fe-2S</keyword>
<comment type="caution">
    <text evidence="23">The sequence shown here is derived from an EMBL/GenBank/DDBJ whole genome shotgun (WGS) entry which is preliminary data.</text>
</comment>
<evidence type="ECO:0000259" key="22">
    <source>
        <dbReference type="PROSITE" id="PS51296"/>
    </source>
</evidence>
<dbReference type="InterPro" id="IPR005805">
    <property type="entry name" value="Rieske_Fe-S_prot_C"/>
</dbReference>
<evidence type="ECO:0000256" key="15">
    <source>
        <dbReference type="ARBA" id="ARBA00023004"/>
    </source>
</evidence>
<comment type="catalytic activity">
    <reaction evidence="19 20">
        <text>a quinol + 2 Fe(III)-[cytochrome c](out) = a quinone + 2 Fe(II)-[cytochrome c](out) + 2 H(+)(out)</text>
        <dbReference type="Rhea" id="RHEA:11484"/>
        <dbReference type="Rhea" id="RHEA-COMP:10350"/>
        <dbReference type="Rhea" id="RHEA-COMP:14399"/>
        <dbReference type="ChEBI" id="CHEBI:15378"/>
        <dbReference type="ChEBI" id="CHEBI:24646"/>
        <dbReference type="ChEBI" id="CHEBI:29033"/>
        <dbReference type="ChEBI" id="CHEBI:29034"/>
        <dbReference type="ChEBI" id="CHEBI:132124"/>
        <dbReference type="EC" id="7.1.1.8"/>
    </reaction>
</comment>
<evidence type="ECO:0000256" key="21">
    <source>
        <dbReference type="RuleBase" id="RU004497"/>
    </source>
</evidence>
<comment type="subunit">
    <text evidence="4 21">The main subunits of complex b-c1 are: cytochrome b, cytochrome c1 and the Rieske protein.</text>
</comment>
<keyword evidence="16" id="KW-0411">Iron-sulfur</keyword>
<dbReference type="SUPFAM" id="SSF50022">
    <property type="entry name" value="ISP domain"/>
    <property type="match status" value="1"/>
</dbReference>
<evidence type="ECO:0000313" key="23">
    <source>
        <dbReference type="EMBL" id="OAM15402.1"/>
    </source>
</evidence>
<dbReference type="GO" id="GO:0051537">
    <property type="term" value="F:2 iron, 2 sulfur cluster binding"/>
    <property type="evidence" value="ECO:0007669"/>
    <property type="project" value="UniProtKB-KW"/>
</dbReference>
<dbReference type="GO" id="GO:0046872">
    <property type="term" value="F:metal ion binding"/>
    <property type="evidence" value="ECO:0007669"/>
    <property type="project" value="UniProtKB-KW"/>
</dbReference>
<evidence type="ECO:0000256" key="5">
    <source>
        <dbReference type="ARBA" id="ARBA00012951"/>
    </source>
</evidence>
<dbReference type="PROSITE" id="PS51296">
    <property type="entry name" value="RIESKE"/>
    <property type="match status" value="1"/>
</dbReference>
<comment type="miscellaneous">
    <text evidence="20">The Rieske protein is a high potential 2Fe-2S protein.</text>
</comment>
<dbReference type="InterPro" id="IPR006311">
    <property type="entry name" value="TAT_signal"/>
</dbReference>
<evidence type="ECO:0000256" key="8">
    <source>
        <dbReference type="ARBA" id="ARBA00022475"/>
    </source>
</evidence>
<reference evidence="23" key="2">
    <citation type="submission" date="2016-05" db="EMBL/GenBank/DDBJ databases">
        <authorList>
            <person name="Lavstsen T."/>
            <person name="Jespersen J.S."/>
        </authorList>
    </citation>
    <scope>NUCLEOTIDE SEQUENCE</scope>
    <source>
        <strain evidence="23">NML01-0328</strain>
        <strain evidence="24">NML120819</strain>
    </source>
</reference>
<keyword evidence="12" id="KW-1278">Translocase</keyword>
<protein>
    <recommendedName>
        <fullName evidence="6 20">Ubiquinol-cytochrome c reductase iron-sulfur subunit</fullName>
        <ecNumber evidence="5 20">7.1.1.8</ecNumber>
    </recommendedName>
</protein>
<reference evidence="25 26" key="1">
    <citation type="submission" date="2016-05" db="EMBL/GenBank/DDBJ databases">
        <title>Draft genome of Corynebacterium afermentans subsp. afermentans LCDC 88199T.</title>
        <authorList>
            <person name="Bernier A.-M."/>
            <person name="Bernard K."/>
        </authorList>
    </citation>
    <scope>NUCLEOTIDE SEQUENCE [LARGE SCALE GENOMIC DNA]</scope>
    <source>
        <strain evidence="25">NML01-0328</strain>
        <strain evidence="26">NML120819</strain>
    </source>
</reference>